<gene>
    <name evidence="2" type="ORF">ACFOX0_03065</name>
</gene>
<protein>
    <recommendedName>
        <fullName evidence="4">Septum formation initiator</fullName>
    </recommendedName>
</protein>
<feature type="compositionally biased region" description="Gly residues" evidence="1">
    <location>
        <begin position="80"/>
        <end position="89"/>
    </location>
</feature>
<evidence type="ECO:0000313" key="2">
    <source>
        <dbReference type="EMBL" id="MFC4104921.1"/>
    </source>
</evidence>
<accession>A0ABV8KFU6</accession>
<feature type="compositionally biased region" description="Low complexity" evidence="1">
    <location>
        <begin position="69"/>
        <end position="79"/>
    </location>
</feature>
<feature type="region of interest" description="Disordered" evidence="1">
    <location>
        <begin position="45"/>
        <end position="95"/>
    </location>
</feature>
<evidence type="ECO:0008006" key="4">
    <source>
        <dbReference type="Google" id="ProtNLM"/>
    </source>
</evidence>
<feature type="compositionally biased region" description="Low complexity" evidence="1">
    <location>
        <begin position="49"/>
        <end position="60"/>
    </location>
</feature>
<evidence type="ECO:0000256" key="1">
    <source>
        <dbReference type="SAM" id="MobiDB-lite"/>
    </source>
</evidence>
<keyword evidence="3" id="KW-1185">Reference proteome</keyword>
<dbReference type="RefSeq" id="WP_377541909.1">
    <property type="nucleotide sequence ID" value="NZ_JBHSBN010000002.1"/>
</dbReference>
<sequence length="178" mass="18098">MRRMAVNVVAWFGGAAVSVAVGVAALTQINDGLAADGVRPLSADPVTTSAVPDAPSASAAGTPRPTVSPRRATVRPTATAGGGATGRGPGTPRPVENSFTTPGGSVVARCAGGQAYLVSWSPTPGYHAEHVARGPAVVARLTFEAGRRHLNVEVRCVAGAPQATTDRRDAEQEHSDDR</sequence>
<proteinExistence type="predicted"/>
<reference evidence="3" key="1">
    <citation type="journal article" date="2019" name="Int. J. Syst. Evol. Microbiol.">
        <title>The Global Catalogue of Microorganisms (GCM) 10K type strain sequencing project: providing services to taxonomists for standard genome sequencing and annotation.</title>
        <authorList>
            <consortium name="The Broad Institute Genomics Platform"/>
            <consortium name="The Broad Institute Genome Sequencing Center for Infectious Disease"/>
            <person name="Wu L."/>
            <person name="Ma J."/>
        </authorList>
    </citation>
    <scope>NUCLEOTIDE SEQUENCE [LARGE SCALE GENOMIC DNA]</scope>
    <source>
        <strain evidence="3">2902at01</strain>
    </source>
</reference>
<name>A0ABV8KFU6_9ACTN</name>
<organism evidence="2 3">
    <name type="scientific">Micromonospora zhanjiangensis</name>
    <dbReference type="NCBI Taxonomy" id="1522057"/>
    <lineage>
        <taxon>Bacteria</taxon>
        <taxon>Bacillati</taxon>
        <taxon>Actinomycetota</taxon>
        <taxon>Actinomycetes</taxon>
        <taxon>Micromonosporales</taxon>
        <taxon>Micromonosporaceae</taxon>
        <taxon>Micromonospora</taxon>
    </lineage>
</organism>
<comment type="caution">
    <text evidence="2">The sequence shown here is derived from an EMBL/GenBank/DDBJ whole genome shotgun (WGS) entry which is preliminary data.</text>
</comment>
<dbReference type="Proteomes" id="UP001595868">
    <property type="component" value="Unassembled WGS sequence"/>
</dbReference>
<evidence type="ECO:0000313" key="3">
    <source>
        <dbReference type="Proteomes" id="UP001595868"/>
    </source>
</evidence>
<dbReference type="EMBL" id="JBHSBN010000002">
    <property type="protein sequence ID" value="MFC4104921.1"/>
    <property type="molecule type" value="Genomic_DNA"/>
</dbReference>